<feature type="transmembrane region" description="Helical" evidence="8">
    <location>
        <begin position="163"/>
        <end position="182"/>
    </location>
</feature>
<keyword evidence="4" id="KW-0029">Amino-acid transport</keyword>
<dbReference type="GO" id="GO:0006865">
    <property type="term" value="P:amino acid transport"/>
    <property type="evidence" value="ECO:0007669"/>
    <property type="project" value="UniProtKB-KW"/>
</dbReference>
<keyword evidence="3 8" id="KW-0812">Transmembrane</keyword>
<evidence type="ECO:0000256" key="6">
    <source>
        <dbReference type="ARBA" id="ARBA00023136"/>
    </source>
</evidence>
<feature type="domain" description="ABC transmembrane type-1" evidence="9">
    <location>
        <begin position="91"/>
        <end position="285"/>
    </location>
</feature>
<sequence length="302" mass="33251">MTRTEEGAGAFASAPAASPGRLGQGGALTRRQRYERRQLVRSVLTAAISTLVFAVLLVALVTRLETWPRVRETFFDGGVFGDSFMPILKAFWLDVRIFLVCAPCILVLGLLVSLARSTRSPVLFPVRALATLYVDFTRGVPVILWIYLIGFGVVGLVNTRSFFGGYLFWGGVALVWTYSAYVSEVFRAGIESVHESQRAAARSLGLSATLTNRHVVLPQAVRRVVPPLMNDFVSLQKDVALISLLGPVEALRRADIIQDRTFNFTPFVVAALLFISVSIPLTRLADHLLAKERRRMSGTAVR</sequence>
<reference evidence="10" key="1">
    <citation type="submission" date="2020-05" db="EMBL/GenBank/DDBJ databases">
        <authorList>
            <person name="Chiriac C."/>
            <person name="Salcher M."/>
            <person name="Ghai R."/>
            <person name="Kavagutti S V."/>
        </authorList>
    </citation>
    <scope>NUCLEOTIDE SEQUENCE</scope>
</reference>
<feature type="region of interest" description="Disordered" evidence="7">
    <location>
        <begin position="1"/>
        <end position="28"/>
    </location>
</feature>
<dbReference type="GO" id="GO:0005886">
    <property type="term" value="C:plasma membrane"/>
    <property type="evidence" value="ECO:0007669"/>
    <property type="project" value="TreeGrafter"/>
</dbReference>
<feature type="transmembrane region" description="Helical" evidence="8">
    <location>
        <begin position="262"/>
        <end position="281"/>
    </location>
</feature>
<dbReference type="PROSITE" id="PS50928">
    <property type="entry name" value="ABC_TM1"/>
    <property type="match status" value="1"/>
</dbReference>
<evidence type="ECO:0000256" key="5">
    <source>
        <dbReference type="ARBA" id="ARBA00022989"/>
    </source>
</evidence>
<evidence type="ECO:0000256" key="4">
    <source>
        <dbReference type="ARBA" id="ARBA00022970"/>
    </source>
</evidence>
<evidence type="ECO:0000256" key="8">
    <source>
        <dbReference type="SAM" id="Phobius"/>
    </source>
</evidence>
<dbReference type="InterPro" id="IPR035906">
    <property type="entry name" value="MetI-like_sf"/>
</dbReference>
<gene>
    <name evidence="10" type="ORF">UFOPK1493_03291</name>
</gene>
<evidence type="ECO:0000256" key="1">
    <source>
        <dbReference type="ARBA" id="ARBA00004141"/>
    </source>
</evidence>
<dbReference type="PANTHER" id="PTHR30614:SF20">
    <property type="entry name" value="GLUTAMINE TRANSPORT SYSTEM PERMEASE PROTEIN GLNP"/>
    <property type="match status" value="1"/>
</dbReference>
<feature type="transmembrane region" description="Helical" evidence="8">
    <location>
        <begin position="39"/>
        <end position="61"/>
    </location>
</feature>
<evidence type="ECO:0000259" key="9">
    <source>
        <dbReference type="PROSITE" id="PS50928"/>
    </source>
</evidence>
<dbReference type="Pfam" id="PF00528">
    <property type="entry name" value="BPD_transp_1"/>
    <property type="match status" value="1"/>
</dbReference>
<protein>
    <submittedName>
        <fullName evidence="10">Unannotated protein</fullName>
    </submittedName>
</protein>
<dbReference type="InterPro" id="IPR043429">
    <property type="entry name" value="ArtM/GltK/GlnP/TcyL/YhdX-like"/>
</dbReference>
<proteinExistence type="inferred from homology"/>
<evidence type="ECO:0000313" key="10">
    <source>
        <dbReference type="EMBL" id="CAB4584174.1"/>
    </source>
</evidence>
<dbReference type="GO" id="GO:0055085">
    <property type="term" value="P:transmembrane transport"/>
    <property type="evidence" value="ECO:0007669"/>
    <property type="project" value="InterPro"/>
</dbReference>
<dbReference type="CDD" id="cd06261">
    <property type="entry name" value="TM_PBP2"/>
    <property type="match status" value="1"/>
</dbReference>
<dbReference type="Gene3D" id="1.10.3720.10">
    <property type="entry name" value="MetI-like"/>
    <property type="match status" value="1"/>
</dbReference>
<feature type="transmembrane region" description="Helical" evidence="8">
    <location>
        <begin position="136"/>
        <end position="157"/>
    </location>
</feature>
<organism evidence="10">
    <name type="scientific">freshwater metagenome</name>
    <dbReference type="NCBI Taxonomy" id="449393"/>
    <lineage>
        <taxon>unclassified sequences</taxon>
        <taxon>metagenomes</taxon>
        <taxon>ecological metagenomes</taxon>
    </lineage>
</organism>
<feature type="compositionally biased region" description="Low complexity" evidence="7">
    <location>
        <begin position="7"/>
        <end position="20"/>
    </location>
</feature>
<keyword evidence="6 8" id="KW-0472">Membrane</keyword>
<accession>A0A6J6FB38</accession>
<name>A0A6J6FB38_9ZZZZ</name>
<evidence type="ECO:0000256" key="7">
    <source>
        <dbReference type="SAM" id="MobiDB-lite"/>
    </source>
</evidence>
<comment type="subcellular location">
    <subcellularLocation>
        <location evidence="1">Membrane</location>
        <topology evidence="1">Multi-pass membrane protein</topology>
    </subcellularLocation>
</comment>
<dbReference type="EMBL" id="CAEZSR010000174">
    <property type="protein sequence ID" value="CAB4584174.1"/>
    <property type="molecule type" value="Genomic_DNA"/>
</dbReference>
<dbReference type="InterPro" id="IPR000515">
    <property type="entry name" value="MetI-like"/>
</dbReference>
<dbReference type="PANTHER" id="PTHR30614">
    <property type="entry name" value="MEMBRANE COMPONENT OF AMINO ACID ABC TRANSPORTER"/>
    <property type="match status" value="1"/>
</dbReference>
<keyword evidence="5 8" id="KW-1133">Transmembrane helix</keyword>
<evidence type="ECO:0000256" key="2">
    <source>
        <dbReference type="ARBA" id="ARBA00010072"/>
    </source>
</evidence>
<dbReference type="SUPFAM" id="SSF161098">
    <property type="entry name" value="MetI-like"/>
    <property type="match status" value="1"/>
</dbReference>
<dbReference type="AlphaFoldDB" id="A0A6J6FB38"/>
<comment type="similarity">
    <text evidence="2">Belongs to the binding-protein-dependent transport system permease family. HisMQ subfamily.</text>
</comment>
<evidence type="ECO:0000256" key="3">
    <source>
        <dbReference type="ARBA" id="ARBA00022692"/>
    </source>
</evidence>
<feature type="transmembrane region" description="Helical" evidence="8">
    <location>
        <begin position="95"/>
        <end position="115"/>
    </location>
</feature>
<keyword evidence="4" id="KW-0813">Transport</keyword>